<dbReference type="EMBL" id="RZNZ01000012">
    <property type="protein sequence ID" value="KAA8819061.1"/>
    <property type="molecule type" value="Genomic_DNA"/>
</dbReference>
<dbReference type="Proteomes" id="UP000374630">
    <property type="component" value="Unassembled WGS sequence"/>
</dbReference>
<dbReference type="PANTHER" id="PTHR33154:SF15">
    <property type="entry name" value="REGULATORY PROTEIN ARSR"/>
    <property type="match status" value="1"/>
</dbReference>
<dbReference type="AlphaFoldDB" id="A0A5J5DTS5"/>
<evidence type="ECO:0000259" key="4">
    <source>
        <dbReference type="PROSITE" id="PS50987"/>
    </source>
</evidence>
<dbReference type="EMBL" id="RZOA01000021">
    <property type="protein sequence ID" value="KAA8822179.1"/>
    <property type="molecule type" value="Genomic_DNA"/>
</dbReference>
<dbReference type="InterPro" id="IPR011991">
    <property type="entry name" value="ArsR-like_HTH"/>
</dbReference>
<dbReference type="OrthoDB" id="7945987at2"/>
<dbReference type="InterPro" id="IPR001845">
    <property type="entry name" value="HTH_ArsR_DNA-bd_dom"/>
</dbReference>
<evidence type="ECO:0000313" key="5">
    <source>
        <dbReference type="EMBL" id="KAA8819061.1"/>
    </source>
</evidence>
<evidence type="ECO:0000313" key="8">
    <source>
        <dbReference type="Proteomes" id="UP000374630"/>
    </source>
</evidence>
<dbReference type="GO" id="GO:0003677">
    <property type="term" value="F:DNA binding"/>
    <property type="evidence" value="ECO:0007669"/>
    <property type="project" value="UniProtKB-KW"/>
</dbReference>
<evidence type="ECO:0000256" key="1">
    <source>
        <dbReference type="ARBA" id="ARBA00023015"/>
    </source>
</evidence>
<dbReference type="SMART" id="SM00418">
    <property type="entry name" value="HTH_ARSR"/>
    <property type="match status" value="1"/>
</dbReference>
<organism evidence="6 7">
    <name type="scientific">Bifidobacterium vespertilionis</name>
    <dbReference type="NCBI Taxonomy" id="2562524"/>
    <lineage>
        <taxon>Bacteria</taxon>
        <taxon>Bacillati</taxon>
        <taxon>Actinomycetota</taxon>
        <taxon>Actinomycetes</taxon>
        <taxon>Bifidobacteriales</taxon>
        <taxon>Bifidobacteriaceae</taxon>
        <taxon>Bifidobacterium</taxon>
    </lineage>
</organism>
<feature type="domain" description="HTH arsR-type" evidence="4">
    <location>
        <begin position="16"/>
        <end position="111"/>
    </location>
</feature>
<dbReference type="PANTHER" id="PTHR33154">
    <property type="entry name" value="TRANSCRIPTIONAL REGULATOR, ARSR FAMILY"/>
    <property type="match status" value="1"/>
</dbReference>
<evidence type="ECO:0000313" key="6">
    <source>
        <dbReference type="EMBL" id="KAA8822179.1"/>
    </source>
</evidence>
<dbReference type="PROSITE" id="PS50987">
    <property type="entry name" value="HTH_ARSR_2"/>
    <property type="match status" value="1"/>
</dbReference>
<dbReference type="PRINTS" id="PR00778">
    <property type="entry name" value="HTHARSR"/>
</dbReference>
<reference evidence="7 8" key="1">
    <citation type="journal article" date="2019" name="Syst. Appl. Microbiol.">
        <title>Characterization of Bifidobacterium species in feaces of the Egyptian fruit bat: Description of B. vespertilionis sp. nov. and B. rousetti sp. nov.</title>
        <authorList>
            <person name="Modesto M."/>
            <person name="Satti M."/>
            <person name="Watanabe K."/>
            <person name="Puglisi E."/>
            <person name="Morelli L."/>
            <person name="Huang C.-H."/>
            <person name="Liou J.-S."/>
            <person name="Miyashita M."/>
            <person name="Tamura T."/>
            <person name="Saito S."/>
            <person name="Mori K."/>
            <person name="Huang L."/>
            <person name="Sciavilla P."/>
            <person name="Sandri C."/>
            <person name="Spiezio C."/>
            <person name="Vitali F."/>
            <person name="Cavalieri D."/>
            <person name="Perpetuini G."/>
            <person name="Tofalo R."/>
            <person name="Bonetti A."/>
            <person name="Arita M."/>
            <person name="Mattarelli P."/>
        </authorList>
    </citation>
    <scope>NUCLEOTIDE SEQUENCE [LARGE SCALE GENOMIC DNA]</scope>
    <source>
        <strain evidence="5 8">RST16</strain>
        <strain evidence="6 7">RST8</strain>
    </source>
</reference>
<dbReference type="RefSeq" id="WP_150354706.1">
    <property type="nucleotide sequence ID" value="NZ_RZNZ01000012.1"/>
</dbReference>
<dbReference type="GO" id="GO:0003700">
    <property type="term" value="F:DNA-binding transcription factor activity"/>
    <property type="evidence" value="ECO:0007669"/>
    <property type="project" value="InterPro"/>
</dbReference>
<comment type="caution">
    <text evidence="6">The sequence shown here is derived from an EMBL/GenBank/DDBJ whole genome shotgun (WGS) entry which is preliminary data.</text>
</comment>
<dbReference type="Gene3D" id="1.10.10.10">
    <property type="entry name" value="Winged helix-like DNA-binding domain superfamily/Winged helix DNA-binding domain"/>
    <property type="match status" value="1"/>
</dbReference>
<dbReference type="InterPro" id="IPR036390">
    <property type="entry name" value="WH_DNA-bd_sf"/>
</dbReference>
<evidence type="ECO:0000313" key="7">
    <source>
        <dbReference type="Proteomes" id="UP000345527"/>
    </source>
</evidence>
<name>A0A5J5DTS5_9BIFI</name>
<protein>
    <submittedName>
        <fullName evidence="6">ArsR family transcriptional regulator</fullName>
    </submittedName>
</protein>
<dbReference type="Proteomes" id="UP000345527">
    <property type="component" value="Unassembled WGS sequence"/>
</dbReference>
<evidence type="ECO:0000256" key="3">
    <source>
        <dbReference type="ARBA" id="ARBA00023163"/>
    </source>
</evidence>
<accession>A0A5J5DTS5</accession>
<dbReference type="Pfam" id="PF01022">
    <property type="entry name" value="HTH_5"/>
    <property type="match status" value="1"/>
</dbReference>
<dbReference type="InterPro" id="IPR051081">
    <property type="entry name" value="HTH_MetalResp_TranReg"/>
</dbReference>
<keyword evidence="2" id="KW-0238">DNA-binding</keyword>
<dbReference type="InterPro" id="IPR036388">
    <property type="entry name" value="WH-like_DNA-bd_sf"/>
</dbReference>
<evidence type="ECO:0000256" key="2">
    <source>
        <dbReference type="ARBA" id="ARBA00023125"/>
    </source>
</evidence>
<keyword evidence="8" id="KW-1185">Reference proteome</keyword>
<dbReference type="CDD" id="cd00090">
    <property type="entry name" value="HTH_ARSR"/>
    <property type="match status" value="1"/>
</dbReference>
<keyword evidence="1" id="KW-0805">Transcription regulation</keyword>
<gene>
    <name evidence="6" type="ORF">EM848_09620</name>
    <name evidence="5" type="ORF">EMO90_08950</name>
</gene>
<sequence length="201" mass="22174">MEGGLTVMQEPRENTDRTVHKVTDFAQLKALSHPTRMRMLTLMSNERPYMVSEIAMALGESAGTISHHLRQLKKAGVVMQVPSPDGDGRKSCWQAVGEGYELSVDAKDASAVAQALDQAGAEFLQAGRERYRAAADSLPAEWRDPGCETSSVILLTAEEYAQMSAELLAVTRKWTQRNLTHREGDGSQPVMLATELFKWIP</sequence>
<keyword evidence="3" id="KW-0804">Transcription</keyword>
<dbReference type="SUPFAM" id="SSF46785">
    <property type="entry name" value="Winged helix' DNA-binding domain"/>
    <property type="match status" value="1"/>
</dbReference>
<proteinExistence type="predicted"/>